<sequence>MRVLHVPHIVFKDELSSTKQPVVLNQPVSLQQIAEQPWPSFAYKPDVKFSIVHTGEHIVLTFNVEEAEVRHVNTAVNSSVWEDSCVEFFISFDDRGYYNFEFNCIGTALVGFGKDRNDRKLLPVNLVKRIRCFAQMEKKANSFQWQMQAIIPLSVFMYHAVFNLEGKKCKANFYKCGDKLSQPHFLAWKNIETAEPDFHQPAFFGDIEFEAKVS</sequence>
<organism evidence="2 3">
    <name type="scientific">Lacibacter sediminis</name>
    <dbReference type="NCBI Taxonomy" id="2760713"/>
    <lineage>
        <taxon>Bacteria</taxon>
        <taxon>Pseudomonadati</taxon>
        <taxon>Bacteroidota</taxon>
        <taxon>Chitinophagia</taxon>
        <taxon>Chitinophagales</taxon>
        <taxon>Chitinophagaceae</taxon>
        <taxon>Lacibacter</taxon>
    </lineage>
</organism>
<accession>A0A7G5XHW5</accession>
<name>A0A7G5XHW5_9BACT</name>
<dbReference type="SUPFAM" id="SSF49344">
    <property type="entry name" value="CBD9-like"/>
    <property type="match status" value="1"/>
</dbReference>
<dbReference type="Gene3D" id="2.60.40.1190">
    <property type="match status" value="1"/>
</dbReference>
<dbReference type="GO" id="GO:0004553">
    <property type="term" value="F:hydrolase activity, hydrolyzing O-glycosyl compounds"/>
    <property type="evidence" value="ECO:0007669"/>
    <property type="project" value="InterPro"/>
</dbReference>
<dbReference type="CDD" id="cd09620">
    <property type="entry name" value="CBM9_like_3"/>
    <property type="match status" value="1"/>
</dbReference>
<dbReference type="Pfam" id="PF16011">
    <property type="entry name" value="CBM9_2"/>
    <property type="match status" value="1"/>
</dbReference>
<evidence type="ECO:0000313" key="3">
    <source>
        <dbReference type="Proteomes" id="UP000515344"/>
    </source>
</evidence>
<dbReference type="GO" id="GO:0030246">
    <property type="term" value="F:carbohydrate binding"/>
    <property type="evidence" value="ECO:0007669"/>
    <property type="project" value="InterPro"/>
</dbReference>
<protein>
    <recommendedName>
        <fullName evidence="1">Carbohydrate-binding domain-containing protein</fullName>
    </recommendedName>
</protein>
<dbReference type="KEGG" id="lacs:H4075_02400"/>
<evidence type="ECO:0000313" key="2">
    <source>
        <dbReference type="EMBL" id="QNA45068.1"/>
    </source>
</evidence>
<dbReference type="Proteomes" id="UP000515344">
    <property type="component" value="Chromosome"/>
</dbReference>
<dbReference type="RefSeq" id="WP_182803802.1">
    <property type="nucleotide sequence ID" value="NZ_CP060007.1"/>
</dbReference>
<dbReference type="InterPro" id="IPR010502">
    <property type="entry name" value="Carb-bd_dom_fam9"/>
</dbReference>
<gene>
    <name evidence="2" type="ORF">H4075_02400</name>
</gene>
<dbReference type="AlphaFoldDB" id="A0A7G5XHW5"/>
<keyword evidence="3" id="KW-1185">Reference proteome</keyword>
<feature type="domain" description="Carbohydrate-binding" evidence="1">
    <location>
        <begin position="25"/>
        <end position="209"/>
    </location>
</feature>
<evidence type="ECO:0000259" key="1">
    <source>
        <dbReference type="Pfam" id="PF16011"/>
    </source>
</evidence>
<dbReference type="EMBL" id="CP060007">
    <property type="protein sequence ID" value="QNA45068.1"/>
    <property type="molecule type" value="Genomic_DNA"/>
</dbReference>
<reference evidence="3" key="1">
    <citation type="submission" date="2020-08" db="EMBL/GenBank/DDBJ databases">
        <title>Lacibacter sp. S13-6-6 genome sequencing.</title>
        <authorList>
            <person name="Jin L."/>
        </authorList>
    </citation>
    <scope>NUCLEOTIDE SEQUENCE [LARGE SCALE GENOMIC DNA]</scope>
    <source>
        <strain evidence="3">S13-6-6</strain>
    </source>
</reference>
<proteinExistence type="predicted"/>
<dbReference type="GO" id="GO:0016052">
    <property type="term" value="P:carbohydrate catabolic process"/>
    <property type="evidence" value="ECO:0007669"/>
    <property type="project" value="InterPro"/>
</dbReference>